<accession>A0ACC0B911</accession>
<organism evidence="1 2">
    <name type="scientific">Catharanthus roseus</name>
    <name type="common">Madagascar periwinkle</name>
    <name type="synonym">Vinca rosea</name>
    <dbReference type="NCBI Taxonomy" id="4058"/>
    <lineage>
        <taxon>Eukaryota</taxon>
        <taxon>Viridiplantae</taxon>
        <taxon>Streptophyta</taxon>
        <taxon>Embryophyta</taxon>
        <taxon>Tracheophyta</taxon>
        <taxon>Spermatophyta</taxon>
        <taxon>Magnoliopsida</taxon>
        <taxon>eudicotyledons</taxon>
        <taxon>Gunneridae</taxon>
        <taxon>Pentapetalae</taxon>
        <taxon>asterids</taxon>
        <taxon>lamiids</taxon>
        <taxon>Gentianales</taxon>
        <taxon>Apocynaceae</taxon>
        <taxon>Rauvolfioideae</taxon>
        <taxon>Vinceae</taxon>
        <taxon>Catharanthinae</taxon>
        <taxon>Catharanthus</taxon>
    </lineage>
</organism>
<protein>
    <submittedName>
        <fullName evidence="1">Uncharacterized protein</fullName>
    </submittedName>
</protein>
<name>A0ACC0B911_CATRO</name>
<dbReference type="EMBL" id="CM044704">
    <property type="protein sequence ID" value="KAI5669140.1"/>
    <property type="molecule type" value="Genomic_DNA"/>
</dbReference>
<proteinExistence type="predicted"/>
<reference evidence="2" key="1">
    <citation type="journal article" date="2023" name="Nat. Plants">
        <title>Single-cell RNA sequencing provides a high-resolution roadmap for understanding the multicellular compartmentation of specialized metabolism.</title>
        <authorList>
            <person name="Sun S."/>
            <person name="Shen X."/>
            <person name="Li Y."/>
            <person name="Li Y."/>
            <person name="Wang S."/>
            <person name="Li R."/>
            <person name="Zhang H."/>
            <person name="Shen G."/>
            <person name="Guo B."/>
            <person name="Wei J."/>
            <person name="Xu J."/>
            <person name="St-Pierre B."/>
            <person name="Chen S."/>
            <person name="Sun C."/>
        </authorList>
    </citation>
    <scope>NUCLEOTIDE SEQUENCE [LARGE SCALE GENOMIC DNA]</scope>
</reference>
<evidence type="ECO:0000313" key="2">
    <source>
        <dbReference type="Proteomes" id="UP001060085"/>
    </source>
</evidence>
<gene>
    <name evidence="1" type="ORF">M9H77_18993</name>
</gene>
<comment type="caution">
    <text evidence="1">The sequence shown here is derived from an EMBL/GenBank/DDBJ whole genome shotgun (WGS) entry which is preliminary data.</text>
</comment>
<dbReference type="Proteomes" id="UP001060085">
    <property type="component" value="Linkage Group LG04"/>
</dbReference>
<evidence type="ECO:0000313" key="1">
    <source>
        <dbReference type="EMBL" id="KAI5669140.1"/>
    </source>
</evidence>
<sequence length="427" mass="49611">MTVANYQLKYAGPEVRPYKNKAVFNFSELCLIYGHTVVDGRYDRSSHDIDVEEKGDGIGELAASGTEHSRTEWTTDMDQYFIELLLIQQKGGNKYKSTFSKQAWTDMLTSSNGKFGPQLSKRMLRHRYKKLWKFYGDLTVLISQSGFSWDVKQRMVVADDDVWNAYIKVHPHARSYRMKSLLNYNDLVLIFGDAEFKAISFGMMSLNQNPKVVNGQENIGPHQWTALSLTYCLTKCIKETELDKHLSLKHALTLLHHSITNFKKQYNDVKVLLEQHGFSWDEREMVTAEDHVWDAYIKEHPDARRYRVKTVPSYYKLCVIYGQDHFDKIHSRLDQNMGPDIEASGLIGKGDKDKFCAIEKAGIDWTPSMDRYLIDHLIDWVDGRHKADQTFDEQTWASMVASFNKKFAVNYEKHVVECEYQNLMKSF</sequence>
<keyword evidence="2" id="KW-1185">Reference proteome</keyword>